<keyword evidence="1" id="KW-0472">Membrane</keyword>
<keyword evidence="4" id="KW-1185">Reference proteome</keyword>
<dbReference type="Pfam" id="PF05448">
    <property type="entry name" value="AXE1"/>
    <property type="match status" value="1"/>
</dbReference>
<dbReference type="SUPFAM" id="SSF53474">
    <property type="entry name" value="alpha/beta-Hydrolases"/>
    <property type="match status" value="1"/>
</dbReference>
<organism evidence="3 4">
    <name type="scientific">Echinicola strongylocentroti</name>
    <dbReference type="NCBI Taxonomy" id="1795355"/>
    <lineage>
        <taxon>Bacteria</taxon>
        <taxon>Pseudomonadati</taxon>
        <taxon>Bacteroidota</taxon>
        <taxon>Cytophagia</taxon>
        <taxon>Cytophagales</taxon>
        <taxon>Cyclobacteriaceae</taxon>
        <taxon>Echinicola</taxon>
    </lineage>
</organism>
<dbReference type="PANTHER" id="PTHR22946">
    <property type="entry name" value="DIENELACTONE HYDROLASE DOMAIN-CONTAINING PROTEIN-RELATED"/>
    <property type="match status" value="1"/>
</dbReference>
<dbReference type="KEGG" id="est:DN752_10760"/>
<name>A0A2Z4IJ64_9BACT</name>
<keyword evidence="1" id="KW-1133">Transmembrane helix</keyword>
<evidence type="ECO:0000313" key="3">
    <source>
        <dbReference type="EMBL" id="AWW30568.1"/>
    </source>
</evidence>
<feature type="transmembrane region" description="Helical" evidence="1">
    <location>
        <begin position="44"/>
        <end position="65"/>
    </location>
</feature>
<dbReference type="PANTHER" id="PTHR22946:SF8">
    <property type="entry name" value="ACETYL XYLAN ESTERASE DOMAIN-CONTAINING PROTEIN"/>
    <property type="match status" value="1"/>
</dbReference>
<dbReference type="EMBL" id="CP030041">
    <property type="protein sequence ID" value="AWW30568.1"/>
    <property type="molecule type" value="Genomic_DNA"/>
</dbReference>
<dbReference type="AlphaFoldDB" id="A0A2Z4IJ64"/>
<sequence>MGTESREAFDSSERKERQLTVDSRPWTVDFPSGNRDGCERKGHLFFTLSLMTTLFLFSGITTLSAQDADQNYRASLEETLDRIETTFNVTLQYDQKLLENKELEYAFWRVRPGNLENSLTAVLSPFDLTYYQEGAKTYSIKPFQYHKKSISTAREELAYFESLYDNRIAWEDRKSQLRQCMIKALGIVELPKKPSSEPIITKKRKFKGYTVENVALEVLPGIYTTGSVYKPRPLKKHHPIIIMPNGHFGEGRYRESEQIRAATLAKMGAVVVGYDLFAWGESQLQFASEDHQLSAAHTIQTWNGIMWIDYLSALEETDPERVGITGGSGGGSQTMLLTAIDDRIKVAVPTVMVSSHFSGGCPCESGKPIHLCGGGTNNAEIAAMAAPRPMLIISDGGDWTHTVPELEYPFIQRTYGFYGAKNKVANAHFPKEGHDYNYSKRQAMYPFMAMHLGLQMDKLKNAEGKVDESGVAIETEQTLKVFGAKGEDLPENAIKGKDALFNILE</sequence>
<dbReference type="InterPro" id="IPR050261">
    <property type="entry name" value="FrsA_esterase"/>
</dbReference>
<reference evidence="3 4" key="1">
    <citation type="submission" date="2018-06" db="EMBL/GenBank/DDBJ databases">
        <title>Echinicola strongylocentroti sp. nov., isolated from a sea urchin Strongylocentrotus intermedius.</title>
        <authorList>
            <person name="Bae S.S."/>
        </authorList>
    </citation>
    <scope>NUCLEOTIDE SEQUENCE [LARGE SCALE GENOMIC DNA]</scope>
    <source>
        <strain evidence="3 4">MEBiC08714</strain>
    </source>
</reference>
<dbReference type="RefSeq" id="WP_112783949.1">
    <property type="nucleotide sequence ID" value="NZ_CP030041.1"/>
</dbReference>
<dbReference type="OrthoDB" id="3668964at2"/>
<accession>A0A2Z4IJ64</accession>
<dbReference type="InterPro" id="IPR029058">
    <property type="entry name" value="AB_hydrolase_fold"/>
</dbReference>
<proteinExistence type="predicted"/>
<dbReference type="Gene3D" id="3.40.50.1820">
    <property type="entry name" value="alpha/beta hydrolase"/>
    <property type="match status" value="1"/>
</dbReference>
<dbReference type="Proteomes" id="UP000248688">
    <property type="component" value="Chromosome"/>
</dbReference>
<evidence type="ECO:0000259" key="2">
    <source>
        <dbReference type="Pfam" id="PF05448"/>
    </source>
</evidence>
<dbReference type="InterPro" id="IPR008391">
    <property type="entry name" value="AXE1_dom"/>
</dbReference>
<gene>
    <name evidence="3" type="ORF">DN752_10760</name>
</gene>
<keyword evidence="1" id="KW-0812">Transmembrane</keyword>
<protein>
    <submittedName>
        <fullName evidence="3">Acetylxylan esterase</fullName>
    </submittedName>
</protein>
<evidence type="ECO:0000256" key="1">
    <source>
        <dbReference type="SAM" id="Phobius"/>
    </source>
</evidence>
<feature type="domain" description="Acetyl xylan esterase" evidence="2">
    <location>
        <begin position="310"/>
        <end position="357"/>
    </location>
</feature>
<evidence type="ECO:0000313" key="4">
    <source>
        <dbReference type="Proteomes" id="UP000248688"/>
    </source>
</evidence>